<feature type="transmembrane region" description="Helical" evidence="1">
    <location>
        <begin position="141"/>
        <end position="165"/>
    </location>
</feature>
<evidence type="ECO:0000313" key="2">
    <source>
        <dbReference type="EMBL" id="AWI08095.1"/>
    </source>
</evidence>
<dbReference type="Proteomes" id="UP000244896">
    <property type="component" value="Chromosome"/>
</dbReference>
<feature type="transmembrane region" description="Helical" evidence="1">
    <location>
        <begin position="39"/>
        <end position="61"/>
    </location>
</feature>
<sequence length="173" mass="19026">MIWPTMLDVWLYDSQGEYRTDGIFAVVTPMLRQIENLMMMGWLVGPFLLFMGIARLVVIYARSSVRFPVISTRPFMASTMAVGLLANAVVLVTAFPFFSIATGAVIRPMGWFAFVLIWSLSAFLIGGMSGLYAITAERPRALCSFALICTATPFPLAIALIILAAEINGFKLD</sequence>
<dbReference type="EMBL" id="CP023004">
    <property type="protein sequence ID" value="AWI08095.1"/>
    <property type="molecule type" value="Genomic_DNA"/>
</dbReference>
<dbReference type="KEGG" id="elut:CKA38_01390"/>
<gene>
    <name evidence="2" type="ORF">CKA38_01390</name>
</gene>
<keyword evidence="1" id="KW-0472">Membrane</keyword>
<evidence type="ECO:0000313" key="3">
    <source>
        <dbReference type="Proteomes" id="UP000244896"/>
    </source>
</evidence>
<feature type="transmembrane region" description="Helical" evidence="1">
    <location>
        <begin position="111"/>
        <end position="134"/>
    </location>
</feature>
<dbReference type="AlphaFoldDB" id="A0A2U8DZY8"/>
<name>A0A2U8DZY8_9BACT</name>
<keyword evidence="3" id="KW-1185">Reference proteome</keyword>
<proteinExistence type="predicted"/>
<keyword evidence="1" id="KW-1133">Transmembrane helix</keyword>
<evidence type="ECO:0000256" key="1">
    <source>
        <dbReference type="SAM" id="Phobius"/>
    </source>
</evidence>
<accession>A0A2U8DZY8</accession>
<evidence type="ECO:0008006" key="4">
    <source>
        <dbReference type="Google" id="ProtNLM"/>
    </source>
</evidence>
<keyword evidence="1" id="KW-0812">Transmembrane</keyword>
<organism evidence="2 3">
    <name type="scientific">Ereboglobus luteus</name>
    <dbReference type="NCBI Taxonomy" id="1796921"/>
    <lineage>
        <taxon>Bacteria</taxon>
        <taxon>Pseudomonadati</taxon>
        <taxon>Verrucomicrobiota</taxon>
        <taxon>Opitutia</taxon>
        <taxon>Opitutales</taxon>
        <taxon>Opitutaceae</taxon>
        <taxon>Ereboglobus</taxon>
    </lineage>
</organism>
<protein>
    <recommendedName>
        <fullName evidence="4">Yip1 domain-containing protein</fullName>
    </recommendedName>
</protein>
<reference evidence="2 3" key="1">
    <citation type="journal article" date="2018" name="Syst. Appl. Microbiol.">
        <title>Ereboglobus luteus gen. nov. sp. nov. from cockroach guts, and new insights into the oxygen relationship of the genera Opitutus and Didymococcus (Verrucomicrobia: Opitutaceae).</title>
        <authorList>
            <person name="Tegtmeier D."/>
            <person name="Belitz A."/>
            <person name="Radek R."/>
            <person name="Heimerl T."/>
            <person name="Brune A."/>
        </authorList>
    </citation>
    <scope>NUCLEOTIDE SEQUENCE [LARGE SCALE GENOMIC DNA]</scope>
    <source>
        <strain evidence="2 3">Ho45</strain>
    </source>
</reference>
<feature type="transmembrane region" description="Helical" evidence="1">
    <location>
        <begin position="82"/>
        <end position="105"/>
    </location>
</feature>